<proteinExistence type="predicted"/>
<comment type="caution">
    <text evidence="1">The sequence shown here is derived from an EMBL/GenBank/DDBJ whole genome shotgun (WGS) entry which is preliminary data.</text>
</comment>
<dbReference type="RefSeq" id="WP_258777497.1">
    <property type="nucleotide sequence ID" value="NZ_JANUGP010000004.1"/>
</dbReference>
<gene>
    <name evidence="1" type="ORF">NX794_07775</name>
</gene>
<name>A0ABT2AY04_9ACTN</name>
<reference evidence="1 2" key="1">
    <citation type="submission" date="2022-08" db="EMBL/GenBank/DDBJ databases">
        <authorList>
            <person name="Somphong A."/>
            <person name="Phongsopitanun W."/>
        </authorList>
    </citation>
    <scope>NUCLEOTIDE SEQUENCE [LARGE SCALE GENOMIC DNA]</scope>
    <source>
        <strain evidence="1 2">LP11</strain>
    </source>
</reference>
<accession>A0ABT2AY04</accession>
<protein>
    <submittedName>
        <fullName evidence="1">Uncharacterized protein</fullName>
    </submittedName>
</protein>
<sequence>MTNIRRIDELDALPNGTAIVGLDPQATVAHKAGGHWVDLNKAPGTTWNVRTYVMARRWGVRVLSHPERSTER</sequence>
<dbReference type="Proteomes" id="UP001205612">
    <property type="component" value="Unassembled WGS sequence"/>
</dbReference>
<organism evidence="1 2">
    <name type="scientific">Streptomyces pyxinicus</name>
    <dbReference type="NCBI Taxonomy" id="2970331"/>
    <lineage>
        <taxon>Bacteria</taxon>
        <taxon>Bacillati</taxon>
        <taxon>Actinomycetota</taxon>
        <taxon>Actinomycetes</taxon>
        <taxon>Kitasatosporales</taxon>
        <taxon>Streptomycetaceae</taxon>
        <taxon>Streptomyces</taxon>
    </lineage>
</organism>
<dbReference type="EMBL" id="JANUGP010000004">
    <property type="protein sequence ID" value="MCS0601129.1"/>
    <property type="molecule type" value="Genomic_DNA"/>
</dbReference>
<evidence type="ECO:0000313" key="1">
    <source>
        <dbReference type="EMBL" id="MCS0601129.1"/>
    </source>
</evidence>
<evidence type="ECO:0000313" key="2">
    <source>
        <dbReference type="Proteomes" id="UP001205612"/>
    </source>
</evidence>
<keyword evidence="2" id="KW-1185">Reference proteome</keyword>